<protein>
    <submittedName>
        <fullName evidence="1">Uncharacterized protein</fullName>
    </submittedName>
</protein>
<evidence type="ECO:0000313" key="1">
    <source>
        <dbReference type="EMBL" id="KMM68846.1"/>
    </source>
</evidence>
<gene>
    <name evidence="1" type="ORF">CPAG_05170</name>
</gene>
<accession>A0A0J6F791</accession>
<reference evidence="2" key="2">
    <citation type="journal article" date="2009" name="Genome Res.">
        <title>Comparative genomic analyses of the human fungal pathogens Coccidioides and their relatives.</title>
        <authorList>
            <person name="Sharpton T.J."/>
            <person name="Stajich J.E."/>
            <person name="Rounsley S.D."/>
            <person name="Gardner M.J."/>
            <person name="Wortman J.R."/>
            <person name="Jordar V.S."/>
            <person name="Maiti R."/>
            <person name="Kodira C.D."/>
            <person name="Neafsey D.E."/>
            <person name="Zeng Q."/>
            <person name="Hung C.-Y."/>
            <person name="McMahan C."/>
            <person name="Muszewska A."/>
            <person name="Grynberg M."/>
            <person name="Mandel M.A."/>
            <person name="Kellner E.M."/>
            <person name="Barker B.M."/>
            <person name="Galgiani J.N."/>
            <person name="Orbach M.J."/>
            <person name="Kirkland T.N."/>
            <person name="Cole G.T."/>
            <person name="Henn M.R."/>
            <person name="Birren B.W."/>
            <person name="Taylor J.W."/>
        </authorList>
    </citation>
    <scope>NUCLEOTIDE SEQUENCE [LARGE SCALE GENOMIC DNA]</scope>
    <source>
        <strain evidence="2">RMSCC 3488</strain>
    </source>
</reference>
<organism evidence="1 2">
    <name type="scientific">Coccidioides posadasii RMSCC 3488</name>
    <dbReference type="NCBI Taxonomy" id="454284"/>
    <lineage>
        <taxon>Eukaryota</taxon>
        <taxon>Fungi</taxon>
        <taxon>Dikarya</taxon>
        <taxon>Ascomycota</taxon>
        <taxon>Pezizomycotina</taxon>
        <taxon>Eurotiomycetes</taxon>
        <taxon>Eurotiomycetidae</taxon>
        <taxon>Onygenales</taxon>
        <taxon>Onygenaceae</taxon>
        <taxon>Coccidioides</taxon>
    </lineage>
</organism>
<reference evidence="2" key="3">
    <citation type="journal article" date="2010" name="Genome Res.">
        <title>Population genomic sequencing of Coccidioides fungi reveals recent hybridization and transposon control.</title>
        <authorList>
            <person name="Neafsey D.E."/>
            <person name="Barker B.M."/>
            <person name="Sharpton T.J."/>
            <person name="Stajich J.E."/>
            <person name="Park D.J."/>
            <person name="Whiston E."/>
            <person name="Hung C.-Y."/>
            <person name="McMahan C."/>
            <person name="White J."/>
            <person name="Sykes S."/>
            <person name="Heiman D."/>
            <person name="Young S."/>
            <person name="Zeng Q."/>
            <person name="Abouelleil A."/>
            <person name="Aftuck L."/>
            <person name="Bessette D."/>
            <person name="Brown A."/>
            <person name="FitzGerald M."/>
            <person name="Lui A."/>
            <person name="Macdonald J.P."/>
            <person name="Priest M."/>
            <person name="Orbach M.J."/>
            <person name="Galgiani J.N."/>
            <person name="Kirkland T.N."/>
            <person name="Cole G.T."/>
            <person name="Birren B.W."/>
            <person name="Henn M.R."/>
            <person name="Taylor J.W."/>
            <person name="Rounsley S.D."/>
        </authorList>
    </citation>
    <scope>NUCLEOTIDE SEQUENCE [LARGE SCALE GENOMIC DNA]</scope>
    <source>
        <strain evidence="2">RMSCC 3488</strain>
    </source>
</reference>
<dbReference type="EMBL" id="DS268111">
    <property type="protein sequence ID" value="KMM68846.1"/>
    <property type="molecule type" value="Genomic_DNA"/>
</dbReference>
<dbReference type="Proteomes" id="UP000054567">
    <property type="component" value="Unassembled WGS sequence"/>
</dbReference>
<name>A0A0J6F791_COCPO</name>
<dbReference type="AlphaFoldDB" id="A0A0J6F791"/>
<evidence type="ECO:0000313" key="2">
    <source>
        <dbReference type="Proteomes" id="UP000054567"/>
    </source>
</evidence>
<sequence length="111" mass="12527">MWRRKGDACMHTGRSVWLQDLTGDSAQTSALRITLWYLCRGPVGKRTKRTRDVCPPSHALARTCSSGQGHASPDIFQLRESSSRCPVLWYEYECLGRRAVTSKSKRRGPST</sequence>
<proteinExistence type="predicted"/>
<dbReference type="VEuPathDB" id="FungiDB:CPAG_05170"/>
<reference evidence="1 2" key="1">
    <citation type="submission" date="2007-06" db="EMBL/GenBank/DDBJ databases">
        <title>The Genome Sequence of Coccidioides posadasii RMSCC_3488.</title>
        <authorList>
            <consortium name="Coccidioides Genome Resources Consortium"/>
            <consortium name="The Broad Institute Genome Sequencing Platform"/>
            <person name="Henn M.R."/>
            <person name="Sykes S."/>
            <person name="Young S."/>
            <person name="Jaffe D."/>
            <person name="Berlin A."/>
            <person name="Alvarez P."/>
            <person name="Butler J."/>
            <person name="Gnerre S."/>
            <person name="Grabherr M."/>
            <person name="Mauceli E."/>
            <person name="Brockman W."/>
            <person name="Kodira C."/>
            <person name="Alvarado L."/>
            <person name="Zeng Q."/>
            <person name="Crawford M."/>
            <person name="Antoine C."/>
            <person name="Devon K."/>
            <person name="Galgiani J."/>
            <person name="Orsborn K."/>
            <person name="Lewis M.L."/>
            <person name="Nusbaum C."/>
            <person name="Galagan J."/>
            <person name="Birren B."/>
        </authorList>
    </citation>
    <scope>NUCLEOTIDE SEQUENCE [LARGE SCALE GENOMIC DNA]</scope>
    <source>
        <strain evidence="1 2">RMSCC 3488</strain>
    </source>
</reference>